<evidence type="ECO:0000313" key="3">
    <source>
        <dbReference type="Proteomes" id="UP000829685"/>
    </source>
</evidence>
<evidence type="ECO:0000256" key="1">
    <source>
        <dbReference type="SAM" id="MobiDB-lite"/>
    </source>
</evidence>
<gene>
    <name evidence="2" type="ORF">JX265_012865</name>
</gene>
<evidence type="ECO:0000313" key="2">
    <source>
        <dbReference type="EMBL" id="KAI1852976.1"/>
    </source>
</evidence>
<feature type="region of interest" description="Disordered" evidence="1">
    <location>
        <begin position="416"/>
        <end position="492"/>
    </location>
</feature>
<dbReference type="PANTHER" id="PTHR40788:SF2">
    <property type="entry name" value="CLR5 DOMAIN-CONTAINING PROTEIN"/>
    <property type="match status" value="1"/>
</dbReference>
<keyword evidence="3" id="KW-1185">Reference proteome</keyword>
<feature type="compositionally biased region" description="Basic and acidic residues" evidence="1">
    <location>
        <begin position="727"/>
        <end position="745"/>
    </location>
</feature>
<reference evidence="2" key="1">
    <citation type="submission" date="2021-03" db="EMBL/GenBank/DDBJ databases">
        <title>Revisited historic fungal species revealed as producer of novel bioactive compounds through whole genome sequencing and comparative genomics.</title>
        <authorList>
            <person name="Vignolle G.A."/>
            <person name="Hochenegger N."/>
            <person name="Mach R.L."/>
            <person name="Mach-Aigner A.R."/>
            <person name="Javad Rahimi M."/>
            <person name="Salim K.A."/>
            <person name="Chan C.M."/>
            <person name="Lim L.B.L."/>
            <person name="Cai F."/>
            <person name="Druzhinina I.S."/>
            <person name="U'Ren J.M."/>
            <person name="Derntl C."/>
        </authorList>
    </citation>
    <scope>NUCLEOTIDE SEQUENCE</scope>
    <source>
        <strain evidence="2">TUCIM 5799</strain>
    </source>
</reference>
<feature type="compositionally biased region" description="Basic and acidic residues" evidence="1">
    <location>
        <begin position="420"/>
        <end position="480"/>
    </location>
</feature>
<feature type="region of interest" description="Disordered" evidence="1">
    <location>
        <begin position="684"/>
        <end position="783"/>
    </location>
</feature>
<organism evidence="2 3">
    <name type="scientific">Neoarthrinium moseri</name>
    <dbReference type="NCBI Taxonomy" id="1658444"/>
    <lineage>
        <taxon>Eukaryota</taxon>
        <taxon>Fungi</taxon>
        <taxon>Dikarya</taxon>
        <taxon>Ascomycota</taxon>
        <taxon>Pezizomycotina</taxon>
        <taxon>Sordariomycetes</taxon>
        <taxon>Xylariomycetidae</taxon>
        <taxon>Amphisphaeriales</taxon>
        <taxon>Apiosporaceae</taxon>
        <taxon>Neoarthrinium</taxon>
    </lineage>
</organism>
<protein>
    <submittedName>
        <fullName evidence="2">Uncharacterized protein</fullName>
    </submittedName>
</protein>
<dbReference type="AlphaFoldDB" id="A0A9P9W9G0"/>
<dbReference type="Proteomes" id="UP000829685">
    <property type="component" value="Unassembled WGS sequence"/>
</dbReference>
<accession>A0A9P9W9G0</accession>
<feature type="compositionally biased region" description="Acidic residues" evidence="1">
    <location>
        <begin position="766"/>
        <end position="779"/>
    </location>
</feature>
<name>A0A9P9W9G0_9PEZI</name>
<proteinExistence type="predicted"/>
<dbReference type="PANTHER" id="PTHR40788">
    <property type="entry name" value="CLR5 DOMAIN-CONTAINING PROTEIN-RELATED"/>
    <property type="match status" value="1"/>
</dbReference>
<sequence>MGTQSPFPVDIPRANPQEIAAISKDIFDAWHHLRDRLSAHHEIFKKRWTKFHPDKRRKILQEIESGMPARHRPDLLSLYLWRDTDMKKAFRPSKRHLLWPNVTLDDLTAQERPMLRFIQSRSIMEPMHHYYHDSFAVALAWCLHPFKGGKPFIKLPPDSDLVMRSYLTDEWANYVKMVDPRLPDPAVQAGKAMGLPIGLGCMVLTIHRGVYRFLSQVCDSVLHDLPGKAKYNAGFELVANNVPLDLIQLRQERPYHAPNRLHLHSLFGHIKNYRKVARDFVLDIIEKPRSFLEYVREVKAHSPQLVHDESGKTELSEDSDELWFIASKAAVHRALDRLVRWTVLEKCVEALIYSHDRGWAKSDDPTEQISLDEYLALHDRVRLSCPLVVLVNRFLGDMTSSPGFRPYFERKYVPLDLDDEKGGEPEKTGPEKKEPEKTGPEKKEPEKKEPEKKEPEKKEPEKKEPEIKEPEKEEPEEKKLVRAIGRRPGPQPRNINQMCTLFDHICDNGLIPMAGLPALLEDTGWSLEHDSRLQNIDEHLSAFLYNEIDELILMSDVLLDLNNIDAWARLGKWNEEEVVDVFENDYFFERSPDLLRNPDLYEPLVRWTQSADKLYAWPTRKVKNAATAKARQSAEKALSTFWRLFQDKYRSLLKKNQKRYQGEDGRDLRERSVVLSVLADAKPIKTPKWVPPPSSKTGPARPSARDVQPLTIESLFLGDESGPSEPSRGRDFVPKDEVGKEKTRGEASAQETEPGVGAGGARAAQGEDEEEEGVQDAEDNPNALIRLPAPEYNLVRRFWKVPGQADTGGSVPWVDILRLMSAIGFEVSNRAGSSHTFRPQAPLPPDGSMAPVSIHKPHGRNENKMTDYMLRQIGRIWTLRYNWNLDTWGLRER</sequence>
<dbReference type="EMBL" id="JAFIMR010000059">
    <property type="protein sequence ID" value="KAI1852976.1"/>
    <property type="molecule type" value="Genomic_DNA"/>
</dbReference>
<comment type="caution">
    <text evidence="2">The sequence shown here is derived from an EMBL/GenBank/DDBJ whole genome shotgun (WGS) entry which is preliminary data.</text>
</comment>